<name>A0A016ST04_9BILA</name>
<keyword evidence="2" id="KW-0732">Signal</keyword>
<sequence length="274" mass="29471">MAGIKSIFLVLFALTEVLHVEATNAPGTPTSTAAVTTTTTTTTTAAATTTTTTTTAPATTSTTAATTSTASATTSSAPATTSTATTTTVSTRKPWPKPNCGNPSLSNELRNIFLNYHNEKRWPGGVPGMWDALQSTAARFMRYLACTILVALTSTSMSIKLELFVPAVLVVSVMDKPFADGDNCKFTSLYHYLKKKMGIFCVSRERAVMSELSDKADHTPKRRGNPQMSRLKALRKKNVAGLPGALQEDVLETDKKVFTSKVVFNSQNNHQPIR</sequence>
<proteinExistence type="predicted"/>
<dbReference type="EMBL" id="JARK01001518">
    <property type="protein sequence ID" value="EYB93459.1"/>
    <property type="molecule type" value="Genomic_DNA"/>
</dbReference>
<evidence type="ECO:0008006" key="5">
    <source>
        <dbReference type="Google" id="ProtNLM"/>
    </source>
</evidence>
<evidence type="ECO:0000313" key="3">
    <source>
        <dbReference type="EMBL" id="EYB93459.1"/>
    </source>
</evidence>
<feature type="chain" id="PRO_5001486770" description="SCP domain-containing protein" evidence="2">
    <location>
        <begin position="23"/>
        <end position="274"/>
    </location>
</feature>
<evidence type="ECO:0000256" key="1">
    <source>
        <dbReference type="SAM" id="MobiDB-lite"/>
    </source>
</evidence>
<dbReference type="Proteomes" id="UP000024635">
    <property type="component" value="Unassembled WGS sequence"/>
</dbReference>
<evidence type="ECO:0000313" key="4">
    <source>
        <dbReference type="Proteomes" id="UP000024635"/>
    </source>
</evidence>
<protein>
    <recommendedName>
        <fullName evidence="5">SCP domain-containing protein</fullName>
    </recommendedName>
</protein>
<accession>A0A016ST04</accession>
<dbReference type="AlphaFoldDB" id="A0A016ST04"/>
<organism evidence="3 4">
    <name type="scientific">Ancylostoma ceylanicum</name>
    <dbReference type="NCBI Taxonomy" id="53326"/>
    <lineage>
        <taxon>Eukaryota</taxon>
        <taxon>Metazoa</taxon>
        <taxon>Ecdysozoa</taxon>
        <taxon>Nematoda</taxon>
        <taxon>Chromadorea</taxon>
        <taxon>Rhabditida</taxon>
        <taxon>Rhabditina</taxon>
        <taxon>Rhabditomorpha</taxon>
        <taxon>Strongyloidea</taxon>
        <taxon>Ancylostomatidae</taxon>
        <taxon>Ancylostomatinae</taxon>
        <taxon>Ancylostoma</taxon>
    </lineage>
</organism>
<keyword evidence="4" id="KW-1185">Reference proteome</keyword>
<feature type="compositionally biased region" description="Low complexity" evidence="1">
    <location>
        <begin position="48"/>
        <end position="91"/>
    </location>
</feature>
<gene>
    <name evidence="3" type="primary">Acey_s0182.g903</name>
    <name evidence="3" type="ORF">Y032_0182g903</name>
</gene>
<reference evidence="4" key="1">
    <citation type="journal article" date="2015" name="Nat. Genet.">
        <title>The genome and transcriptome of the zoonotic hookworm Ancylostoma ceylanicum identify infection-specific gene families.</title>
        <authorList>
            <person name="Schwarz E.M."/>
            <person name="Hu Y."/>
            <person name="Antoshechkin I."/>
            <person name="Miller M.M."/>
            <person name="Sternberg P.W."/>
            <person name="Aroian R.V."/>
        </authorList>
    </citation>
    <scope>NUCLEOTIDE SEQUENCE</scope>
    <source>
        <strain evidence="4">HY135</strain>
    </source>
</reference>
<comment type="caution">
    <text evidence="3">The sequence shown here is derived from an EMBL/GenBank/DDBJ whole genome shotgun (WGS) entry which is preliminary data.</text>
</comment>
<evidence type="ECO:0000256" key="2">
    <source>
        <dbReference type="SAM" id="SignalP"/>
    </source>
</evidence>
<feature type="region of interest" description="Disordered" evidence="1">
    <location>
        <begin position="48"/>
        <end position="101"/>
    </location>
</feature>
<feature type="signal peptide" evidence="2">
    <location>
        <begin position="1"/>
        <end position="22"/>
    </location>
</feature>